<gene>
    <name evidence="3" type="primary">lamB</name>
    <name evidence="2" type="synonym">pxpA</name>
    <name evidence="3" type="ordered locus">TGAM_1185</name>
</gene>
<dbReference type="NCBIfam" id="NF003814">
    <property type="entry name" value="PRK05406.1-3"/>
    <property type="match status" value="1"/>
</dbReference>
<comment type="similarity">
    <text evidence="2">Belongs to the LamB/PxpA family.</text>
</comment>
<comment type="function">
    <text evidence="2">Catalyzes the cleavage of 5-oxoproline to form L-glutamate coupled to the hydrolysis of ATP to ADP and inorganic phosphate.</text>
</comment>
<dbReference type="InterPro" id="IPR005501">
    <property type="entry name" value="LamB/YcsF/PxpA-like"/>
</dbReference>
<dbReference type="eggNOG" id="arCOG05810">
    <property type="taxonomic scope" value="Archaea"/>
</dbReference>
<proteinExistence type="inferred from homology"/>
<comment type="subunit">
    <text evidence="2">Forms a complex composed of PxpA, PxpB and PxpC.</text>
</comment>
<dbReference type="SUPFAM" id="SSF88713">
    <property type="entry name" value="Glycoside hydrolase/deacetylase"/>
    <property type="match status" value="1"/>
</dbReference>
<dbReference type="GO" id="GO:0005524">
    <property type="term" value="F:ATP binding"/>
    <property type="evidence" value="ECO:0007669"/>
    <property type="project" value="UniProtKB-UniRule"/>
</dbReference>
<dbReference type="GO" id="GO:0017168">
    <property type="term" value="F:5-oxoprolinase (ATP-hydrolyzing) activity"/>
    <property type="evidence" value="ECO:0007669"/>
    <property type="project" value="UniProtKB-UniRule"/>
</dbReference>
<accession>C5A625</accession>
<name>C5A625_THEGJ</name>
<keyword evidence="2" id="KW-0378">Hydrolase</keyword>
<dbReference type="InterPro" id="IPR011330">
    <property type="entry name" value="Glyco_hydro/deAcase_b/a-brl"/>
</dbReference>
<evidence type="ECO:0000256" key="2">
    <source>
        <dbReference type="HAMAP-Rule" id="MF_00691"/>
    </source>
</evidence>
<protein>
    <recommendedName>
        <fullName evidence="2">5-oxoprolinase subunit A</fullName>
        <shortName evidence="2">5-OPase subunit A</shortName>
        <ecNumber evidence="2">3.5.2.9</ecNumber>
    </recommendedName>
    <alternativeName>
        <fullName evidence="2">5-oxoprolinase (ATP-hydrolyzing) subunit A</fullName>
    </alternativeName>
</protein>
<dbReference type="PATRIC" id="fig|593117.10.peg.1184"/>
<evidence type="ECO:0000256" key="1">
    <source>
        <dbReference type="ARBA" id="ARBA00022741"/>
    </source>
</evidence>
<dbReference type="PaxDb" id="593117-TGAM_1185"/>
<sequence length="343" mass="37478">MSSPVFLAASITTSTLSFDGTSTLTFPALIRLSRKSLDSGSLTSSTTFGVVKPSTSIPWMKMAVSITCMVQAPGKAFLDFRRNETGGSMRVDLNSDLGESFGRYTLGLDEEVMKYITSANVATGWHAGDPIVMRKTVRLAKEKGVAVGAHPGYPDLMGFGRRYMKLTPEEARNYVLYQIGALYAFTRAEGLELQHVKPHGALYNALVKEEELARAVIEGIADFDRNLIFVALSGSKPAQIAEEMGIKVAHEVFADRAYNPDGTLVPRSKPGAVIHDKEEIAERVVSMVKDGGVRAINGEWIELRADTICVHGDNPKAVEIARQVREVLEREGVKVVPMGEFLR</sequence>
<comment type="catalytic activity">
    <reaction evidence="2">
        <text>5-oxo-L-proline + ATP + 2 H2O = L-glutamate + ADP + phosphate + H(+)</text>
        <dbReference type="Rhea" id="RHEA:10348"/>
        <dbReference type="ChEBI" id="CHEBI:15377"/>
        <dbReference type="ChEBI" id="CHEBI:15378"/>
        <dbReference type="ChEBI" id="CHEBI:29985"/>
        <dbReference type="ChEBI" id="CHEBI:30616"/>
        <dbReference type="ChEBI" id="CHEBI:43474"/>
        <dbReference type="ChEBI" id="CHEBI:58402"/>
        <dbReference type="ChEBI" id="CHEBI:456216"/>
        <dbReference type="EC" id="3.5.2.9"/>
    </reaction>
</comment>
<evidence type="ECO:0000313" key="3">
    <source>
        <dbReference type="EMBL" id="ACS33687.1"/>
    </source>
</evidence>
<dbReference type="HAMAP" id="MF_00691">
    <property type="entry name" value="PxpA"/>
    <property type="match status" value="1"/>
</dbReference>
<dbReference type="PANTHER" id="PTHR30292:SF0">
    <property type="entry name" value="5-OXOPROLINASE SUBUNIT A"/>
    <property type="match status" value="1"/>
</dbReference>
<evidence type="ECO:0000313" key="4">
    <source>
        <dbReference type="Proteomes" id="UP000001488"/>
    </source>
</evidence>
<dbReference type="PANTHER" id="PTHR30292">
    <property type="entry name" value="UNCHARACTERIZED PROTEIN YBGL-RELATED"/>
    <property type="match status" value="1"/>
</dbReference>
<dbReference type="EMBL" id="CP001398">
    <property type="protein sequence ID" value="ACS33687.1"/>
    <property type="molecule type" value="Genomic_DNA"/>
</dbReference>
<dbReference type="EC" id="3.5.2.9" evidence="2"/>
<dbReference type="Pfam" id="PF03746">
    <property type="entry name" value="LamB_YcsF"/>
    <property type="match status" value="1"/>
</dbReference>
<keyword evidence="2" id="KW-0067">ATP-binding</keyword>
<dbReference type="NCBIfam" id="NF003816">
    <property type="entry name" value="PRK05406.1-5"/>
    <property type="match status" value="1"/>
</dbReference>
<dbReference type="AlphaFoldDB" id="C5A625"/>
<dbReference type="GO" id="GO:0005975">
    <property type="term" value="P:carbohydrate metabolic process"/>
    <property type="evidence" value="ECO:0007669"/>
    <property type="project" value="InterPro"/>
</dbReference>
<dbReference type="Gene3D" id="3.20.20.370">
    <property type="entry name" value="Glycoside hydrolase/deacetylase"/>
    <property type="match status" value="1"/>
</dbReference>
<keyword evidence="1 2" id="KW-0547">Nucleotide-binding</keyword>
<dbReference type="STRING" id="593117.TGAM_1185"/>
<dbReference type="CDD" id="cd10787">
    <property type="entry name" value="LamB_YcsF_like"/>
    <property type="match status" value="1"/>
</dbReference>
<keyword evidence="4" id="KW-1185">Reference proteome</keyword>
<reference evidence="3 4" key="1">
    <citation type="journal article" date="2007" name="Genome Biol.">
        <title>Genome analysis and genome-wide proteomics of Thermococcus gammatolerans, the most radioresistant organism known amongst the Archaea.</title>
        <authorList>
            <person name="Zivanovic Y."/>
            <person name="Armengaud J."/>
            <person name="Lagorce A."/>
            <person name="Leplat C."/>
            <person name="Guerin P."/>
            <person name="Dutertre M."/>
            <person name="Anthouard V."/>
            <person name="Forterre P."/>
            <person name="Wincker P."/>
            <person name="Confalonieri F."/>
        </authorList>
    </citation>
    <scope>NUCLEOTIDE SEQUENCE [LARGE SCALE GENOMIC DNA]</scope>
    <source>
        <strain evidence="4">DSM 15229 / JCM 11827 / EJ3</strain>
    </source>
</reference>
<dbReference type="HOGENOM" id="CLU_069535_0_0_2"/>
<dbReference type="Proteomes" id="UP000001488">
    <property type="component" value="Chromosome"/>
</dbReference>
<organism evidence="3 4">
    <name type="scientific">Thermococcus gammatolerans (strain DSM 15229 / JCM 11827 / EJ3)</name>
    <dbReference type="NCBI Taxonomy" id="593117"/>
    <lineage>
        <taxon>Archaea</taxon>
        <taxon>Methanobacteriati</taxon>
        <taxon>Methanobacteriota</taxon>
        <taxon>Thermococci</taxon>
        <taxon>Thermococcales</taxon>
        <taxon>Thermococcaceae</taxon>
        <taxon>Thermococcus</taxon>
    </lineage>
</organism>
<dbReference type="KEGG" id="tga:TGAM_1185"/>